<feature type="domain" description="HTH araC/xylS-type" evidence="1">
    <location>
        <begin position="179"/>
        <end position="276"/>
    </location>
</feature>
<accession>A0A1I3PPF2</accession>
<evidence type="ECO:0000313" key="3">
    <source>
        <dbReference type="Proteomes" id="UP000243887"/>
    </source>
</evidence>
<dbReference type="InterPro" id="IPR018060">
    <property type="entry name" value="HTH_AraC"/>
</dbReference>
<name>A0A1I3PPF2_9FLAO</name>
<evidence type="ECO:0000259" key="1">
    <source>
        <dbReference type="PROSITE" id="PS01124"/>
    </source>
</evidence>
<dbReference type="EMBL" id="FORU01000004">
    <property type="protein sequence ID" value="SFJ23382.1"/>
    <property type="molecule type" value="Genomic_DNA"/>
</dbReference>
<dbReference type="GO" id="GO:0043565">
    <property type="term" value="F:sequence-specific DNA binding"/>
    <property type="evidence" value="ECO:0007669"/>
    <property type="project" value="InterPro"/>
</dbReference>
<protein>
    <recommendedName>
        <fullName evidence="1">HTH araC/xylS-type domain-containing protein</fullName>
    </recommendedName>
</protein>
<dbReference type="PROSITE" id="PS01124">
    <property type="entry name" value="HTH_ARAC_FAMILY_2"/>
    <property type="match status" value="1"/>
</dbReference>
<organism evidence="2 3">
    <name type="scientific">Myroides guanonis</name>
    <dbReference type="NCBI Taxonomy" id="1150112"/>
    <lineage>
        <taxon>Bacteria</taxon>
        <taxon>Pseudomonadati</taxon>
        <taxon>Bacteroidota</taxon>
        <taxon>Flavobacteriia</taxon>
        <taxon>Flavobacteriales</taxon>
        <taxon>Flavobacteriaceae</taxon>
        <taxon>Myroides</taxon>
    </lineage>
</organism>
<dbReference type="RefSeq" id="WP_090678486.1">
    <property type="nucleotide sequence ID" value="NZ_FORU01000004.1"/>
</dbReference>
<dbReference type="AlphaFoldDB" id="A0A1I3PPF2"/>
<sequence length="288" mass="34528">MKTILYEYLRKILFRFWIAYTSKFIPPDELLPKRIQLLSKNGSQFIGLLLEVFIGIPWFRSLNLSSNSIHNEHICYSIYENEIHLESRNTEEETDFQKLSLQYLKDRHTRWTKESQVLTPIQSLLPLSRNRVIGLLGFYIYDNTLQRCWVFLYNLDQKEKYSHKEVLKYHSLPNRKEFEKAYSKIPMNQIEVNLEKLAEETGLSQNELEENFKYYAGFSIDKYHKHNRLLEGLYLHIFSNLRKNEISDSIGFNSRNSYYKAFKTHFQKSYTHIMRLIDNVKKQGSNKP</sequence>
<dbReference type="Gene3D" id="1.10.10.60">
    <property type="entry name" value="Homeodomain-like"/>
    <property type="match status" value="1"/>
</dbReference>
<proteinExistence type="predicted"/>
<dbReference type="Proteomes" id="UP000243887">
    <property type="component" value="Unassembled WGS sequence"/>
</dbReference>
<gene>
    <name evidence="2" type="ORF">SAMN04487893_104197</name>
</gene>
<evidence type="ECO:0000313" key="2">
    <source>
        <dbReference type="EMBL" id="SFJ23382.1"/>
    </source>
</evidence>
<dbReference type="GO" id="GO:0003700">
    <property type="term" value="F:DNA-binding transcription factor activity"/>
    <property type="evidence" value="ECO:0007669"/>
    <property type="project" value="InterPro"/>
</dbReference>
<dbReference type="OrthoDB" id="1451418at2"/>
<keyword evidence="3" id="KW-1185">Reference proteome</keyword>
<reference evidence="3" key="1">
    <citation type="submission" date="2016-10" db="EMBL/GenBank/DDBJ databases">
        <authorList>
            <person name="Varghese N."/>
            <person name="Submissions S."/>
        </authorList>
    </citation>
    <scope>NUCLEOTIDE SEQUENCE [LARGE SCALE GENOMIC DNA]</scope>
    <source>
        <strain evidence="3">DSM 26542</strain>
    </source>
</reference>